<name>A0ABY1KT26_9FLAO</name>
<comment type="caution">
    <text evidence="1">The sequence shown here is derived from an EMBL/GenBank/DDBJ whole genome shotgun (WGS) entry which is preliminary data.</text>
</comment>
<keyword evidence="2" id="KW-1185">Reference proteome</keyword>
<gene>
    <name evidence="1" type="ORF">SAMN05421766_103628</name>
</gene>
<proteinExistence type="predicted"/>
<organism evidence="1 2">
    <name type="scientific">Zobellia uliginosa</name>
    <dbReference type="NCBI Taxonomy" id="143224"/>
    <lineage>
        <taxon>Bacteria</taxon>
        <taxon>Pseudomonadati</taxon>
        <taxon>Bacteroidota</taxon>
        <taxon>Flavobacteriia</taxon>
        <taxon>Flavobacteriales</taxon>
        <taxon>Flavobacteriaceae</taxon>
        <taxon>Zobellia</taxon>
    </lineage>
</organism>
<evidence type="ECO:0000313" key="1">
    <source>
        <dbReference type="EMBL" id="SIS72368.1"/>
    </source>
</evidence>
<evidence type="ECO:0008006" key="3">
    <source>
        <dbReference type="Google" id="ProtNLM"/>
    </source>
</evidence>
<dbReference type="Proteomes" id="UP000185728">
    <property type="component" value="Unassembled WGS sequence"/>
</dbReference>
<evidence type="ECO:0000313" key="2">
    <source>
        <dbReference type="Proteomes" id="UP000185728"/>
    </source>
</evidence>
<protein>
    <recommendedName>
        <fullName evidence="3">MetA-pathway of phenol degradation</fullName>
    </recommendedName>
</protein>
<sequence length="302" mass="34335">MFISEHLKTVILKKTKNPIQKYRTDLPSKKQRGCFQDLCLYSCFVFGVLNTTSAQEEIREVEYKPFHIGAHLKNMHTWHGSVVHPGAVLASHIEYNSENTKFTFGLWGGASFSTVDVIHTDTEENVPAYYKEASIYSKYRFSDSFFVKAVSHNNYTEVEERGDDPHYWGYGKTQGYNFVDLSLGYHPIPDALFYFATIINGGSGDYELQNEGTLKNSWTHYFEVSGKVWENKNSSLSLFAGGAWSFLTNKTFYTTNSGNIINVGATFTRTLAFGTYALPIEVMAMWNPEKELTVLQLDIMTL</sequence>
<reference evidence="1 2" key="1">
    <citation type="submission" date="2017-01" db="EMBL/GenBank/DDBJ databases">
        <authorList>
            <person name="Varghese N."/>
            <person name="Submissions S."/>
        </authorList>
    </citation>
    <scope>NUCLEOTIDE SEQUENCE [LARGE SCALE GENOMIC DNA]</scope>
    <source>
        <strain evidence="1 2">DSM 2061</strain>
    </source>
</reference>
<dbReference type="EMBL" id="FTOB01000003">
    <property type="protein sequence ID" value="SIS72368.1"/>
    <property type="molecule type" value="Genomic_DNA"/>
</dbReference>
<accession>A0ABY1KT26</accession>